<dbReference type="Proteomes" id="UP000235658">
    <property type="component" value="Unassembled WGS sequence"/>
</dbReference>
<evidence type="ECO:0000256" key="8">
    <source>
        <dbReference type="ARBA" id="ARBA00031108"/>
    </source>
</evidence>
<dbReference type="InterPro" id="IPR042112">
    <property type="entry name" value="P_AcTrfase_dom2"/>
</dbReference>
<dbReference type="NCBIfam" id="NF007233">
    <property type="entry name" value="PRK09653.1"/>
    <property type="match status" value="1"/>
</dbReference>
<evidence type="ECO:0000256" key="1">
    <source>
        <dbReference type="ARBA" id="ARBA00000705"/>
    </source>
</evidence>
<gene>
    <name evidence="10" type="primary">pta</name>
    <name evidence="10" type="ORF">CJ192_07360</name>
</gene>
<dbReference type="EMBL" id="PNHP01000005">
    <property type="protein sequence ID" value="PMC81007.1"/>
    <property type="molecule type" value="Genomic_DNA"/>
</dbReference>
<evidence type="ECO:0000256" key="4">
    <source>
        <dbReference type="ARBA" id="ARBA00012707"/>
    </source>
</evidence>
<dbReference type="RefSeq" id="WP_102198330.1">
    <property type="nucleotide sequence ID" value="NZ_CAMQCN010000006.1"/>
</dbReference>
<comment type="catalytic activity">
    <reaction evidence="1">
        <text>acetyl-CoA + phosphate = acetyl phosphate + CoA</text>
        <dbReference type="Rhea" id="RHEA:19521"/>
        <dbReference type="ChEBI" id="CHEBI:22191"/>
        <dbReference type="ChEBI" id="CHEBI:43474"/>
        <dbReference type="ChEBI" id="CHEBI:57287"/>
        <dbReference type="ChEBI" id="CHEBI:57288"/>
        <dbReference type="EC" id="2.3.1.8"/>
    </reaction>
</comment>
<dbReference type="GeneID" id="84579000"/>
<evidence type="ECO:0000256" key="3">
    <source>
        <dbReference type="ARBA" id="ARBA00005656"/>
    </source>
</evidence>
<evidence type="ECO:0000259" key="9">
    <source>
        <dbReference type="Pfam" id="PF01515"/>
    </source>
</evidence>
<keyword evidence="6 10" id="KW-0808">Transferase</keyword>
<dbReference type="PIRSF" id="PIRSF000428">
    <property type="entry name" value="P_Ac_trans"/>
    <property type="match status" value="1"/>
</dbReference>
<dbReference type="InterPro" id="IPR050500">
    <property type="entry name" value="Phos_Acetyltrans/Butyryltrans"/>
</dbReference>
<comment type="similarity">
    <text evidence="3">Belongs to the phosphate acetyltransferase and butyryltransferase family.</text>
</comment>
<name>A0A2N6UHM7_9FIRM</name>
<keyword evidence="7" id="KW-0012">Acyltransferase</keyword>
<dbReference type="SUPFAM" id="SSF53659">
    <property type="entry name" value="Isocitrate/Isopropylmalate dehydrogenase-like"/>
    <property type="match status" value="1"/>
</dbReference>
<reference evidence="10 11" key="1">
    <citation type="submission" date="2017-09" db="EMBL/GenBank/DDBJ databases">
        <title>Bacterial strain isolated from the female urinary microbiota.</title>
        <authorList>
            <person name="Thomas-White K."/>
            <person name="Kumar N."/>
            <person name="Forster S."/>
            <person name="Putonti C."/>
            <person name="Lawley T."/>
            <person name="Wolfe A.J."/>
        </authorList>
    </citation>
    <scope>NUCLEOTIDE SEQUENCE [LARGE SCALE GENOMIC DNA]</scope>
    <source>
        <strain evidence="10 11">UMB0204</strain>
    </source>
</reference>
<dbReference type="InterPro" id="IPR004614">
    <property type="entry name" value="P_AcTrfase"/>
</dbReference>
<dbReference type="Gene3D" id="3.40.50.10950">
    <property type="match status" value="1"/>
</dbReference>
<dbReference type="PANTHER" id="PTHR43356">
    <property type="entry name" value="PHOSPHATE ACETYLTRANSFERASE"/>
    <property type="match status" value="1"/>
</dbReference>
<dbReference type="PANTHER" id="PTHR43356:SF3">
    <property type="entry name" value="PHOSPHATE ACETYLTRANSFERASE"/>
    <property type="match status" value="1"/>
</dbReference>
<evidence type="ECO:0000313" key="10">
    <source>
        <dbReference type="EMBL" id="PMC81007.1"/>
    </source>
</evidence>
<dbReference type="EC" id="2.3.1.8" evidence="4"/>
<comment type="caution">
    <text evidence="10">The sequence shown here is derived from an EMBL/GenBank/DDBJ whole genome shotgun (WGS) entry which is preliminary data.</text>
</comment>
<evidence type="ECO:0000313" key="11">
    <source>
        <dbReference type="Proteomes" id="UP000235658"/>
    </source>
</evidence>
<sequence>MANDGVMELATENIRGKNRTIVFPEGDDSRVLRAAIRHNEDGLVVPILLGNKDEIQKVADQEGVKLGDIQIINPRESELLDELVDRYVELRKGKNTREDGEYLLKKDNNYFGTMLIETGKADGMVSGAAHPTGDTVRPALQLIKTRKGVNRVSGVMIMLGPNGEKLLFADTAINITLQSNELAEVAVEAARTAEEFGIEPIVAMLSFSTKGSAKHELARKVEEATKLAKEMDPDLRIDGEMQFDAAISPQVARKKIPNSDVAGRAKVFIFPDLQAANIGYKIGQRLGNYEALGPILQGLNKPVNDLSRGCNEEDVYKLTILTANQVRD</sequence>
<dbReference type="GO" id="GO:0008959">
    <property type="term" value="F:phosphate acetyltransferase activity"/>
    <property type="evidence" value="ECO:0007669"/>
    <property type="project" value="UniProtKB-EC"/>
</dbReference>
<accession>A0A2N6UHM7</accession>
<organism evidence="10 11">
    <name type="scientific">Anaerococcus hydrogenalis</name>
    <dbReference type="NCBI Taxonomy" id="33029"/>
    <lineage>
        <taxon>Bacteria</taxon>
        <taxon>Bacillati</taxon>
        <taxon>Bacillota</taxon>
        <taxon>Tissierellia</taxon>
        <taxon>Tissierellales</taxon>
        <taxon>Peptoniphilaceae</taxon>
        <taxon>Anaerococcus</taxon>
    </lineage>
</organism>
<evidence type="ECO:0000256" key="6">
    <source>
        <dbReference type="ARBA" id="ARBA00022679"/>
    </source>
</evidence>
<dbReference type="InterPro" id="IPR012147">
    <property type="entry name" value="P_Ac_Bu_trans"/>
</dbReference>
<evidence type="ECO:0000256" key="7">
    <source>
        <dbReference type="ARBA" id="ARBA00023315"/>
    </source>
</evidence>
<comment type="pathway">
    <text evidence="2">Metabolic intermediate biosynthesis; acetyl-CoA biosynthesis; acetyl-CoA from acetate: step 2/2.</text>
</comment>
<dbReference type="NCBIfam" id="TIGR00651">
    <property type="entry name" value="pta"/>
    <property type="match status" value="1"/>
</dbReference>
<dbReference type="InterPro" id="IPR002505">
    <property type="entry name" value="PTA_PTB"/>
</dbReference>
<dbReference type="Gene3D" id="3.40.50.10750">
    <property type="entry name" value="Isocitrate/Isopropylmalate dehydrogenase-like"/>
    <property type="match status" value="1"/>
</dbReference>
<evidence type="ECO:0000256" key="2">
    <source>
        <dbReference type="ARBA" id="ARBA00004989"/>
    </source>
</evidence>
<dbReference type="Pfam" id="PF01515">
    <property type="entry name" value="PTA_PTB"/>
    <property type="match status" value="1"/>
</dbReference>
<proteinExistence type="inferred from homology"/>
<feature type="domain" description="Phosphate acetyl/butaryl transferase" evidence="9">
    <location>
        <begin position="7"/>
        <end position="323"/>
    </location>
</feature>
<dbReference type="InterPro" id="IPR042113">
    <property type="entry name" value="P_AcTrfase_dom1"/>
</dbReference>
<evidence type="ECO:0000256" key="5">
    <source>
        <dbReference type="ARBA" id="ARBA00021528"/>
    </source>
</evidence>
<dbReference type="AlphaFoldDB" id="A0A2N6UHM7"/>
<protein>
    <recommendedName>
        <fullName evidence="5">Phosphate acetyltransferase</fullName>
        <ecNumber evidence="4">2.3.1.8</ecNumber>
    </recommendedName>
    <alternativeName>
        <fullName evidence="8">Phosphotransacetylase</fullName>
    </alternativeName>
</protein>